<dbReference type="AlphaFoldDB" id="A0A5P2AT56"/>
<name>A0A5P2AT56_STRVZ</name>
<accession>A0A5P2AT56</accession>
<dbReference type="EMBL" id="CP029194">
    <property type="protein sequence ID" value="QES21206.1"/>
    <property type="molecule type" value="Genomic_DNA"/>
</dbReference>
<organism evidence="1 2">
    <name type="scientific">Streptomyces venezuelae</name>
    <dbReference type="NCBI Taxonomy" id="54571"/>
    <lineage>
        <taxon>Bacteria</taxon>
        <taxon>Bacillati</taxon>
        <taxon>Actinomycetota</taxon>
        <taxon>Actinomycetes</taxon>
        <taxon>Kitasatosporales</taxon>
        <taxon>Streptomycetaceae</taxon>
        <taxon>Streptomyces</taxon>
    </lineage>
</organism>
<evidence type="ECO:0000313" key="1">
    <source>
        <dbReference type="EMBL" id="QES21206.1"/>
    </source>
</evidence>
<sequence>MGWDLNVSAGELRASAGAADALAVDLQEPLRKAGADLASAAAAFGPWSVGPRMSQTGEGWGTALETLRGRLSEHAQGMRHLADGRDVMEQDVISCFQGW</sequence>
<gene>
    <name evidence="1" type="ORF">DEJ46_20580</name>
</gene>
<evidence type="ECO:0000313" key="2">
    <source>
        <dbReference type="Proteomes" id="UP000324106"/>
    </source>
</evidence>
<reference evidence="1 2" key="1">
    <citation type="submission" date="2018-05" db="EMBL/GenBank/DDBJ databases">
        <title>Streptomyces venezuelae.</title>
        <authorList>
            <person name="Kim W."/>
            <person name="Lee N."/>
            <person name="Cho B.-K."/>
        </authorList>
    </citation>
    <scope>NUCLEOTIDE SEQUENCE [LARGE SCALE GENOMIC DNA]</scope>
    <source>
        <strain evidence="1 2">ATCC 15068</strain>
    </source>
</reference>
<dbReference type="Proteomes" id="UP000324106">
    <property type="component" value="Chromosome"/>
</dbReference>
<protein>
    <submittedName>
        <fullName evidence="1">Uncharacterized protein</fullName>
    </submittedName>
</protein>
<dbReference type="OrthoDB" id="4247540at2"/>
<proteinExistence type="predicted"/>